<accession>A0ABR6RQC5</accession>
<gene>
    <name evidence="3" type="ORF">HII27_05800</name>
</gene>
<feature type="domain" description="Capsular polysaccharide assembling protein CapF C-terminal" evidence="2">
    <location>
        <begin position="254"/>
        <end position="363"/>
    </location>
</feature>
<dbReference type="Gene3D" id="2.60.120.10">
    <property type="entry name" value="Jelly Rolls"/>
    <property type="match status" value="1"/>
</dbReference>
<keyword evidence="4" id="KW-1185">Reference proteome</keyword>
<dbReference type="Pfam" id="PF01370">
    <property type="entry name" value="Epimerase"/>
    <property type="match status" value="1"/>
</dbReference>
<name>A0ABR6RQC5_9ENTR</name>
<reference evidence="3 4" key="1">
    <citation type="submission" date="2020-04" db="EMBL/GenBank/DDBJ databases">
        <title>The draft genome of Kluyvera sichuanensis strain SCKS090646.</title>
        <authorList>
            <person name="Wei L."/>
            <person name="Liu L."/>
            <person name="Feng Y."/>
            <person name="Zong Z."/>
        </authorList>
    </citation>
    <scope>NUCLEOTIDE SEQUENCE [LARGE SCALE GENOMIC DNA]</scope>
    <source>
        <strain evidence="3 4">090646</strain>
    </source>
</reference>
<evidence type="ECO:0000259" key="2">
    <source>
        <dbReference type="Pfam" id="PF14667"/>
    </source>
</evidence>
<dbReference type="Proteomes" id="UP000607331">
    <property type="component" value="Unassembled WGS sequence"/>
</dbReference>
<dbReference type="Pfam" id="PF14667">
    <property type="entry name" value="Polysacc_synt_C"/>
    <property type="match status" value="1"/>
</dbReference>
<proteinExistence type="predicted"/>
<dbReference type="SUPFAM" id="SSF51182">
    <property type="entry name" value="RmlC-like cupins"/>
    <property type="match status" value="1"/>
</dbReference>
<dbReference type="InterPro" id="IPR029303">
    <property type="entry name" value="CapF_C"/>
</dbReference>
<dbReference type="PANTHER" id="PTHR43245:SF55">
    <property type="entry name" value="NAD(P)-BINDING DOMAIN-CONTAINING PROTEIN"/>
    <property type="match status" value="1"/>
</dbReference>
<dbReference type="Gene3D" id="3.40.50.720">
    <property type="entry name" value="NAD(P)-binding Rossmann-like Domain"/>
    <property type="match status" value="1"/>
</dbReference>
<dbReference type="InterPro" id="IPR011051">
    <property type="entry name" value="RmlC_Cupin_sf"/>
</dbReference>
<dbReference type="InterPro" id="IPR014710">
    <property type="entry name" value="RmlC-like_jellyroll"/>
</dbReference>
<dbReference type="EMBL" id="JABBJF010000003">
    <property type="protein sequence ID" value="MBC1185228.1"/>
    <property type="molecule type" value="Genomic_DNA"/>
</dbReference>
<comment type="caution">
    <text evidence="3">The sequence shown here is derived from an EMBL/GenBank/DDBJ whole genome shotgun (WGS) entry which is preliminary data.</text>
</comment>
<dbReference type="SUPFAM" id="SSF51735">
    <property type="entry name" value="NAD(P)-binding Rossmann-fold domains"/>
    <property type="match status" value="1"/>
</dbReference>
<dbReference type="RefSeq" id="WP_185667002.1">
    <property type="nucleotide sequence ID" value="NZ_JABBJF010000003.1"/>
</dbReference>
<feature type="domain" description="NAD-dependent epimerase/dehydratase" evidence="1">
    <location>
        <begin position="3"/>
        <end position="186"/>
    </location>
</feature>
<sequence length="367" mass="41528">MKILITGADGFIGRNLSLFLLEAGYNDLIEITRNSTEDELISGLCSADFIYHLAGINRPKDDNEFVTGNDDFTKRIVNILFENNKITPIMFSSSIQAGFDNAYGKSKAAAEKHIEKYASISGAKHYIYRYHNIFGKWCKPNYNSFVSTFCYNIARDMDISINNPQASVNLIYIDDVCSDAVNLLSENTDSGYKQIKPVYTKTVGEVADLIIRFKKSRTTLLIDEVGSGFVRALYSTWLSYLPADQFAYKVPSYADHRGVFCEMLKTHTSGQFSFFTAHPGVTRGGHYHHTKNEKFLVINGKALFRFENIVTKERYELIISSDEFQVAETAPGWSHDITNVGDDVLIVMLWANEIFDREKPDTIARPL</sequence>
<dbReference type="InterPro" id="IPR001509">
    <property type="entry name" value="Epimerase_deHydtase"/>
</dbReference>
<dbReference type="InterPro" id="IPR050177">
    <property type="entry name" value="Lipid_A_modif_metabolic_enz"/>
</dbReference>
<evidence type="ECO:0000313" key="3">
    <source>
        <dbReference type="EMBL" id="MBC1185228.1"/>
    </source>
</evidence>
<dbReference type="NCBIfam" id="NF047837">
    <property type="entry name" value="UDPAcbARedWbcJ"/>
    <property type="match status" value="1"/>
</dbReference>
<evidence type="ECO:0000259" key="1">
    <source>
        <dbReference type="Pfam" id="PF01370"/>
    </source>
</evidence>
<dbReference type="CDD" id="cd07007">
    <property type="entry name" value="cupin_CapF-like_C"/>
    <property type="match status" value="1"/>
</dbReference>
<organism evidence="3 4">
    <name type="scientific">Kluyvera sichuanensis</name>
    <dbReference type="NCBI Taxonomy" id="2725494"/>
    <lineage>
        <taxon>Bacteria</taxon>
        <taxon>Pseudomonadati</taxon>
        <taxon>Pseudomonadota</taxon>
        <taxon>Gammaproteobacteria</taxon>
        <taxon>Enterobacterales</taxon>
        <taxon>Enterobacteriaceae</taxon>
        <taxon>Kluyvera</taxon>
    </lineage>
</organism>
<dbReference type="InterPro" id="IPR036291">
    <property type="entry name" value="NAD(P)-bd_dom_sf"/>
</dbReference>
<dbReference type="PANTHER" id="PTHR43245">
    <property type="entry name" value="BIFUNCTIONAL POLYMYXIN RESISTANCE PROTEIN ARNA"/>
    <property type="match status" value="1"/>
</dbReference>
<evidence type="ECO:0000313" key="4">
    <source>
        <dbReference type="Proteomes" id="UP000607331"/>
    </source>
</evidence>
<protein>
    <submittedName>
        <fullName evidence="3">SDR family oxidoreductase</fullName>
    </submittedName>
</protein>